<reference evidence="1 2" key="1">
    <citation type="journal article" date="2017" name="Genome Biol. Evol.">
        <title>Phytophthora megakarya and P. palmivora, closely related causal agents of cacao black pod rot, underwent increases in genome sizes and gene numbers by different mechanisms.</title>
        <authorList>
            <person name="Ali S.S."/>
            <person name="Shao J."/>
            <person name="Lary D.J."/>
            <person name="Kronmiller B."/>
            <person name="Shen D."/>
            <person name="Strem M.D."/>
            <person name="Amoako-Attah I."/>
            <person name="Akrofi A.Y."/>
            <person name="Begoude B.A."/>
            <person name="Ten Hoopen G.M."/>
            <person name="Coulibaly K."/>
            <person name="Kebe B.I."/>
            <person name="Melnick R.L."/>
            <person name="Guiltinan M.J."/>
            <person name="Tyler B.M."/>
            <person name="Meinhardt L.W."/>
            <person name="Bailey B.A."/>
        </authorList>
    </citation>
    <scope>NUCLEOTIDE SEQUENCE [LARGE SCALE GENOMIC DNA]</scope>
    <source>
        <strain evidence="2">sbr112.9</strain>
    </source>
</reference>
<comment type="caution">
    <text evidence="1">The sequence shown here is derived from an EMBL/GenBank/DDBJ whole genome shotgun (WGS) entry which is preliminary data.</text>
</comment>
<proteinExistence type="predicted"/>
<dbReference type="Proteomes" id="UP000237271">
    <property type="component" value="Unassembled WGS sequence"/>
</dbReference>
<sequence length="145" mass="16715">MELSFSYAKEDDVKKSIEELMTANNDMRELLTTSLDATRSETLERDGLLGEEMNQLIARVSKKLDKDELLWTQEVLERQVQNVANSSLDEHDLVDIHRRLRRKVDKNQLKSLLQNQPGSNFEGSMTNITTINQDGQKRQVYFVSG</sequence>
<gene>
    <name evidence="1" type="ORF">PHPALM_31608</name>
</gene>
<dbReference type="OrthoDB" id="74512at2759"/>
<keyword evidence="2" id="KW-1185">Reference proteome</keyword>
<organism evidence="1 2">
    <name type="scientific">Phytophthora palmivora</name>
    <dbReference type="NCBI Taxonomy" id="4796"/>
    <lineage>
        <taxon>Eukaryota</taxon>
        <taxon>Sar</taxon>
        <taxon>Stramenopiles</taxon>
        <taxon>Oomycota</taxon>
        <taxon>Peronosporomycetes</taxon>
        <taxon>Peronosporales</taxon>
        <taxon>Peronosporaceae</taxon>
        <taxon>Phytophthora</taxon>
    </lineage>
</organism>
<name>A0A2P4X253_9STRA</name>
<accession>A0A2P4X253</accession>
<protein>
    <submittedName>
        <fullName evidence="1">Uncharacterized protein</fullName>
    </submittedName>
</protein>
<dbReference type="EMBL" id="NCKW01017078">
    <property type="protein sequence ID" value="POM59629.1"/>
    <property type="molecule type" value="Genomic_DNA"/>
</dbReference>
<dbReference type="AlphaFoldDB" id="A0A2P4X253"/>
<evidence type="ECO:0000313" key="2">
    <source>
        <dbReference type="Proteomes" id="UP000237271"/>
    </source>
</evidence>
<evidence type="ECO:0000313" key="1">
    <source>
        <dbReference type="EMBL" id="POM59629.1"/>
    </source>
</evidence>